<evidence type="ECO:0000313" key="5">
    <source>
        <dbReference type="Proteomes" id="UP001597237"/>
    </source>
</evidence>
<keyword evidence="5" id="KW-1185">Reference proteome</keyword>
<name>A0ABW4MW41_9CAUL</name>
<dbReference type="SUPFAM" id="SSF55729">
    <property type="entry name" value="Acyl-CoA N-acyltransferases (Nat)"/>
    <property type="match status" value="1"/>
</dbReference>
<sequence length="165" mass="17532">MAETEAAGVRVRPATAADAPALGRLGALLVAVHHDYDPERFLAPDTATAEGYGRFLAGQLRRPEVVMLVAEAGGQVLGYSYAAIEGTDYMTLRGPAGALHDLLVDPAHRGRGVGRRLLEASIAALEARGAPRIVLSTAERNVGAQKLFAEAGFRRTMVEMTRELP</sequence>
<dbReference type="Pfam" id="PF00583">
    <property type="entry name" value="Acetyltransf_1"/>
    <property type="match status" value="1"/>
</dbReference>
<evidence type="ECO:0000256" key="2">
    <source>
        <dbReference type="ARBA" id="ARBA00023315"/>
    </source>
</evidence>
<feature type="domain" description="N-acetyltransferase" evidence="3">
    <location>
        <begin position="9"/>
        <end position="165"/>
    </location>
</feature>
<comment type="caution">
    <text evidence="4">The sequence shown here is derived from an EMBL/GenBank/DDBJ whole genome shotgun (WGS) entry which is preliminary data.</text>
</comment>
<gene>
    <name evidence="4" type="ORF">ACFSC0_00230</name>
</gene>
<dbReference type="Gene3D" id="3.40.630.30">
    <property type="match status" value="1"/>
</dbReference>
<evidence type="ECO:0000259" key="3">
    <source>
        <dbReference type="PROSITE" id="PS51186"/>
    </source>
</evidence>
<dbReference type="RefSeq" id="WP_377281360.1">
    <property type="nucleotide sequence ID" value="NZ_JBHRSI010000003.1"/>
</dbReference>
<dbReference type="InterPro" id="IPR000182">
    <property type="entry name" value="GNAT_dom"/>
</dbReference>
<proteinExistence type="predicted"/>
<keyword evidence="2 4" id="KW-0012">Acyltransferase</keyword>
<dbReference type="InterPro" id="IPR050832">
    <property type="entry name" value="Bact_Acetyltransf"/>
</dbReference>
<dbReference type="PANTHER" id="PTHR43877">
    <property type="entry name" value="AMINOALKYLPHOSPHONATE N-ACETYLTRANSFERASE-RELATED-RELATED"/>
    <property type="match status" value="1"/>
</dbReference>
<evidence type="ECO:0000313" key="4">
    <source>
        <dbReference type="EMBL" id="MFD1781807.1"/>
    </source>
</evidence>
<organism evidence="4 5">
    <name type="scientific">Phenylobacterium terrae</name>
    <dbReference type="NCBI Taxonomy" id="2665495"/>
    <lineage>
        <taxon>Bacteria</taxon>
        <taxon>Pseudomonadati</taxon>
        <taxon>Pseudomonadota</taxon>
        <taxon>Alphaproteobacteria</taxon>
        <taxon>Caulobacterales</taxon>
        <taxon>Caulobacteraceae</taxon>
        <taxon>Phenylobacterium</taxon>
    </lineage>
</organism>
<dbReference type="EMBL" id="JBHUEY010000001">
    <property type="protein sequence ID" value="MFD1781807.1"/>
    <property type="molecule type" value="Genomic_DNA"/>
</dbReference>
<protein>
    <submittedName>
        <fullName evidence="4">GNAT family N-acetyltransferase</fullName>
        <ecNumber evidence="4">2.3.-.-</ecNumber>
    </submittedName>
</protein>
<dbReference type="EC" id="2.3.-.-" evidence="4"/>
<accession>A0ABW4MW41</accession>
<dbReference type="CDD" id="cd04301">
    <property type="entry name" value="NAT_SF"/>
    <property type="match status" value="1"/>
</dbReference>
<dbReference type="GO" id="GO:0016746">
    <property type="term" value="F:acyltransferase activity"/>
    <property type="evidence" value="ECO:0007669"/>
    <property type="project" value="UniProtKB-KW"/>
</dbReference>
<dbReference type="Proteomes" id="UP001597237">
    <property type="component" value="Unassembled WGS sequence"/>
</dbReference>
<evidence type="ECO:0000256" key="1">
    <source>
        <dbReference type="ARBA" id="ARBA00022679"/>
    </source>
</evidence>
<reference evidence="5" key="1">
    <citation type="journal article" date="2019" name="Int. J. Syst. Evol. Microbiol.">
        <title>The Global Catalogue of Microorganisms (GCM) 10K type strain sequencing project: providing services to taxonomists for standard genome sequencing and annotation.</title>
        <authorList>
            <consortium name="The Broad Institute Genomics Platform"/>
            <consortium name="The Broad Institute Genome Sequencing Center for Infectious Disease"/>
            <person name="Wu L."/>
            <person name="Ma J."/>
        </authorList>
    </citation>
    <scope>NUCLEOTIDE SEQUENCE [LARGE SCALE GENOMIC DNA]</scope>
    <source>
        <strain evidence="5">DFY28</strain>
    </source>
</reference>
<keyword evidence="1 4" id="KW-0808">Transferase</keyword>
<dbReference type="PROSITE" id="PS51186">
    <property type="entry name" value="GNAT"/>
    <property type="match status" value="1"/>
</dbReference>
<dbReference type="InterPro" id="IPR016181">
    <property type="entry name" value="Acyl_CoA_acyltransferase"/>
</dbReference>